<feature type="signal peptide" evidence="2">
    <location>
        <begin position="1"/>
        <end position="25"/>
    </location>
</feature>
<keyword evidence="4" id="KW-1185">Reference proteome</keyword>
<reference evidence="3 4" key="1">
    <citation type="submission" date="2019-08" db="EMBL/GenBank/DDBJ databases">
        <title>Paraburkholderia simonii sp. nov. and P. youngii sp. nov. Brazilian and Mexican Mimosa-associated rhizobia.</title>
        <authorList>
            <person name="Mavima L."/>
            <person name="Beukes C.W."/>
            <person name="Palmer M."/>
            <person name="De Meyer S.E."/>
            <person name="James E.K."/>
            <person name="Maluk M."/>
            <person name="Avontuur J.R."/>
            <person name="Chan W.Y."/>
            <person name="Venter S.N."/>
            <person name="Steenkamp E.T."/>
        </authorList>
    </citation>
    <scope>NUCLEOTIDE SEQUENCE [LARGE SCALE GENOMIC DNA]</scope>
    <source>
        <strain evidence="3 4">JPY454</strain>
    </source>
</reference>
<comment type="caution">
    <text evidence="3">The sequence shown here is derived from an EMBL/GenBank/DDBJ whole genome shotgun (WGS) entry which is preliminary data.</text>
</comment>
<dbReference type="Proteomes" id="UP000821598">
    <property type="component" value="Unassembled WGS sequence"/>
</dbReference>
<feature type="compositionally biased region" description="Polar residues" evidence="1">
    <location>
        <begin position="86"/>
        <end position="103"/>
    </location>
</feature>
<sequence length="103" mass="10846">MAKARKFIPSTVLASVLSVPAVSFAHSTGSPMSEQVRVPVRQQGPSYLDRTTAAAGYPMDFACAKARMQAQQQAFEQYGGVRGSSAKHSSVQPVSGSSVISDI</sequence>
<proteinExistence type="predicted"/>
<dbReference type="EMBL" id="VOMC01000044">
    <property type="protein sequence ID" value="NVI08245.1"/>
    <property type="molecule type" value="Genomic_DNA"/>
</dbReference>
<evidence type="ECO:0000256" key="2">
    <source>
        <dbReference type="SAM" id="SignalP"/>
    </source>
</evidence>
<evidence type="ECO:0000313" key="4">
    <source>
        <dbReference type="Proteomes" id="UP000821598"/>
    </source>
</evidence>
<accession>A0ABX2NVP4</accession>
<feature type="chain" id="PRO_5046483013" description="DUF4148 domain-containing protein" evidence="2">
    <location>
        <begin position="26"/>
        <end position="103"/>
    </location>
</feature>
<organism evidence="3 4">
    <name type="scientific">Paraburkholderia youngii</name>
    <dbReference type="NCBI Taxonomy" id="2782701"/>
    <lineage>
        <taxon>Bacteria</taxon>
        <taxon>Pseudomonadati</taxon>
        <taxon>Pseudomonadota</taxon>
        <taxon>Betaproteobacteria</taxon>
        <taxon>Burkholderiales</taxon>
        <taxon>Burkholderiaceae</taxon>
        <taxon>Paraburkholderia</taxon>
    </lineage>
</organism>
<evidence type="ECO:0000313" key="3">
    <source>
        <dbReference type="EMBL" id="NVI08245.1"/>
    </source>
</evidence>
<protein>
    <recommendedName>
        <fullName evidence="5">DUF4148 domain-containing protein</fullName>
    </recommendedName>
</protein>
<evidence type="ECO:0008006" key="5">
    <source>
        <dbReference type="Google" id="ProtNLM"/>
    </source>
</evidence>
<name>A0ABX2NVP4_9BURK</name>
<dbReference type="RefSeq" id="WP_176369011.1">
    <property type="nucleotide sequence ID" value="NZ_JBNDKO010000004.1"/>
</dbReference>
<keyword evidence="2" id="KW-0732">Signal</keyword>
<evidence type="ECO:0000256" key="1">
    <source>
        <dbReference type="SAM" id="MobiDB-lite"/>
    </source>
</evidence>
<feature type="region of interest" description="Disordered" evidence="1">
    <location>
        <begin position="77"/>
        <end position="103"/>
    </location>
</feature>
<gene>
    <name evidence="3" type="ORF">FSB64_31765</name>
</gene>